<accession>A0ABX2HTP4</accession>
<organism evidence="1 2">
    <name type="scientific">Enterocloster aldenensis</name>
    <dbReference type="NCBI Taxonomy" id="358742"/>
    <lineage>
        <taxon>Bacteria</taxon>
        <taxon>Bacillati</taxon>
        <taxon>Bacillota</taxon>
        <taxon>Clostridia</taxon>
        <taxon>Lachnospirales</taxon>
        <taxon>Lachnospiraceae</taxon>
        <taxon>Enterocloster</taxon>
    </lineage>
</organism>
<gene>
    <name evidence="1" type="ORF">G5B36_29495</name>
</gene>
<dbReference type="EMBL" id="JAAITT010000130">
    <property type="protein sequence ID" value="NSJ52757.1"/>
    <property type="molecule type" value="Genomic_DNA"/>
</dbReference>
<dbReference type="RefSeq" id="WP_202048817.1">
    <property type="nucleotide sequence ID" value="NZ_JAAITT010000130.1"/>
</dbReference>
<name>A0ABX2HTP4_9FIRM</name>
<protein>
    <submittedName>
        <fullName evidence="1">Uncharacterized protein</fullName>
    </submittedName>
</protein>
<sequence>EEIQTGDHIDLKATVQVLQPDTLGTDGVTAKTYEGWKLSSITINGEVVESLPATVNNGDAVIYNYIVDEGQTKDLAATVDYRLGEEIQTGDHIDLNATVQVLQPDTLSTSGVTTKTYEGWKLSSITINGEEVESLPATVNNGDAVIYNYIVDEGQTKDLAATVDYKLGEELQTGDHIDLKATVQVLQPDTLSTSGVTTKTYKGWKLSSITINGEVV</sequence>
<comment type="caution">
    <text evidence="1">The sequence shown here is derived from an EMBL/GenBank/DDBJ whole genome shotgun (WGS) entry which is preliminary data.</text>
</comment>
<dbReference type="Proteomes" id="UP000669239">
    <property type="component" value="Unassembled WGS sequence"/>
</dbReference>
<evidence type="ECO:0000313" key="1">
    <source>
        <dbReference type="EMBL" id="NSJ52757.1"/>
    </source>
</evidence>
<keyword evidence="2" id="KW-1185">Reference proteome</keyword>
<feature type="non-terminal residue" evidence="1">
    <location>
        <position position="216"/>
    </location>
</feature>
<feature type="non-terminal residue" evidence="1">
    <location>
        <position position="1"/>
    </location>
</feature>
<proteinExistence type="predicted"/>
<evidence type="ECO:0000313" key="2">
    <source>
        <dbReference type="Proteomes" id="UP000669239"/>
    </source>
</evidence>
<reference evidence="1 2" key="1">
    <citation type="journal article" date="2020" name="Cell Host Microbe">
        <title>Functional and Genomic Variation between Human-Derived Isolates of Lachnospiraceae Reveals Inter- and Intra-Species Diversity.</title>
        <authorList>
            <person name="Sorbara M.T."/>
            <person name="Littmann E.R."/>
            <person name="Fontana E."/>
            <person name="Moody T.U."/>
            <person name="Kohout C.E."/>
            <person name="Gjonbalaj M."/>
            <person name="Eaton V."/>
            <person name="Seok R."/>
            <person name="Leiner I.M."/>
            <person name="Pamer E.G."/>
        </authorList>
    </citation>
    <scope>NUCLEOTIDE SEQUENCE [LARGE SCALE GENOMIC DNA]</scope>
    <source>
        <strain evidence="1 2">MSK.1.17</strain>
    </source>
</reference>